<name>A0A9D1CKG7_9FIRM</name>
<reference evidence="1" key="1">
    <citation type="submission" date="2020-10" db="EMBL/GenBank/DDBJ databases">
        <authorList>
            <person name="Gilroy R."/>
        </authorList>
    </citation>
    <scope>NUCLEOTIDE SEQUENCE</scope>
    <source>
        <strain evidence="1">ChiHile30-977</strain>
    </source>
</reference>
<reference evidence="1" key="2">
    <citation type="journal article" date="2021" name="PeerJ">
        <title>Extensive microbial diversity within the chicken gut microbiome revealed by metagenomics and culture.</title>
        <authorList>
            <person name="Gilroy R."/>
            <person name="Ravi A."/>
            <person name="Getino M."/>
            <person name="Pursley I."/>
            <person name="Horton D.L."/>
            <person name="Alikhan N.F."/>
            <person name="Baker D."/>
            <person name="Gharbi K."/>
            <person name="Hall N."/>
            <person name="Watson M."/>
            <person name="Adriaenssens E.M."/>
            <person name="Foster-Nyarko E."/>
            <person name="Jarju S."/>
            <person name="Secka A."/>
            <person name="Antonio M."/>
            <person name="Oren A."/>
            <person name="Chaudhuri R.R."/>
            <person name="La Ragione R."/>
            <person name="Hildebrand F."/>
            <person name="Pallen M.J."/>
        </authorList>
    </citation>
    <scope>NUCLEOTIDE SEQUENCE</scope>
    <source>
        <strain evidence="1">ChiHile30-977</strain>
    </source>
</reference>
<proteinExistence type="predicted"/>
<dbReference type="AlphaFoldDB" id="A0A9D1CKG7"/>
<organism evidence="1 2">
    <name type="scientific">Candidatus Avichristensenella intestinipullorum</name>
    <dbReference type="NCBI Taxonomy" id="2840693"/>
    <lineage>
        <taxon>Bacteria</taxon>
        <taxon>Bacillati</taxon>
        <taxon>Bacillota</taxon>
        <taxon>Clostridia</taxon>
        <taxon>Candidatus Avichristensenella</taxon>
    </lineage>
</organism>
<gene>
    <name evidence="1" type="ORF">IAA66_08970</name>
</gene>
<protein>
    <submittedName>
        <fullName evidence="1">Uncharacterized protein</fullName>
    </submittedName>
</protein>
<sequence length="75" mass="8831">MDKLRKLTAEYFALVARCDGKAETFAALHPLAKDLEKRVTDFQRKAKSQEVRYFAGKLRQDVSDMELRFWKYTIS</sequence>
<dbReference type="EMBL" id="DVFI01000122">
    <property type="protein sequence ID" value="HIQ63694.1"/>
    <property type="molecule type" value="Genomic_DNA"/>
</dbReference>
<accession>A0A9D1CKG7</accession>
<dbReference type="Proteomes" id="UP000886819">
    <property type="component" value="Unassembled WGS sequence"/>
</dbReference>
<comment type="caution">
    <text evidence="1">The sequence shown here is derived from an EMBL/GenBank/DDBJ whole genome shotgun (WGS) entry which is preliminary data.</text>
</comment>
<evidence type="ECO:0000313" key="1">
    <source>
        <dbReference type="EMBL" id="HIQ63694.1"/>
    </source>
</evidence>
<evidence type="ECO:0000313" key="2">
    <source>
        <dbReference type="Proteomes" id="UP000886819"/>
    </source>
</evidence>